<dbReference type="EMBL" id="KY457233">
    <property type="protein sequence ID" value="ATY70260.1"/>
    <property type="molecule type" value="Genomic_DNA"/>
</dbReference>
<feature type="transmembrane region" description="Helical" evidence="1">
    <location>
        <begin position="49"/>
        <end position="70"/>
    </location>
</feature>
<dbReference type="Proteomes" id="UP000289333">
    <property type="component" value="Segment"/>
</dbReference>
<dbReference type="KEGG" id="vg:41701379"/>
<protein>
    <submittedName>
        <fullName evidence="2">Uncharacterized protein</fullName>
    </submittedName>
</protein>
<proteinExistence type="predicted"/>
<sequence length="112" mass="12947">MLDFVGNCGAGFDFVWESVQFRQEKCQFKSVQKASRVSVKNFSHFAQPLIPILLFLIYYDVIYPRIYIYGGNNNALTRRRSKTDCDFLIIILKYKSILLSQSCFTLSNALIS</sequence>
<evidence type="ECO:0000256" key="1">
    <source>
        <dbReference type="SAM" id="Phobius"/>
    </source>
</evidence>
<dbReference type="RefSeq" id="YP_009553465.1">
    <property type="nucleotide sequence ID" value="NC_040789.1"/>
</dbReference>
<name>A0A2H4T2Z1_9VIRU</name>
<keyword evidence="1" id="KW-0472">Membrane</keyword>
<organism evidence="2">
    <name type="scientific">Tomelloso virus</name>
    <dbReference type="NCBI Taxonomy" id="2053981"/>
    <lineage>
        <taxon>Viruses</taxon>
        <taxon>Viruses incertae sedis</taxon>
        <taxon>Naldaviricetes</taxon>
        <taxon>Lefavirales</taxon>
        <taxon>Nudiviridae</taxon>
        <taxon>Alphanudivirus</taxon>
        <taxon>Alphanudivirus alterdromelanogasteris</taxon>
    </lineage>
</organism>
<keyword evidence="1" id="KW-0812">Transmembrane</keyword>
<keyword evidence="3" id="KW-1185">Reference proteome</keyword>
<accession>A0A2H4T2Z1</accession>
<reference evidence="2" key="1">
    <citation type="journal article" date="2021" name="Virus">
        <title>The discovery, distribution and diversity of DNA viruses associated with Drosophila melanogaster in Europe.</title>
        <authorList>
            <person name="Wallace M.A."/>
            <person name="Coffman K.A."/>
            <person name="Gilbert C."/>
            <person name="Ravindran S."/>
            <person name="Albery G.F."/>
            <person name="Abbott J."/>
            <person name="Argyridou E."/>
            <person name="Bellosta P."/>
            <person name="Betancourt A.J."/>
            <person name="Colinet H."/>
            <person name="Eric K."/>
            <person name="Glaser-Schmitt A."/>
            <person name="Grath S."/>
            <person name="Jelic M."/>
            <person name="Kankare M."/>
            <person name="Kozeretska I."/>
            <person name="Loeschcke V."/>
            <person name="Montchamp-Moreau C."/>
            <person name="Ometto L."/>
            <person name="Onder B.S."/>
            <person name="Orengo D.J."/>
            <person name="Parsch J."/>
            <person name="Pascual M."/>
            <person name="Patenkovic A."/>
            <person name="Puerma E."/>
            <person name="Ritchie M.G."/>
            <person name="Rota-Stabelli O."/>
            <person name="Schou M.F."/>
            <person name="Serga S.V."/>
            <person name="Stamenkovic-Radak M."/>
            <person name="Tanaskovic M."/>
            <person name="Veselinovic M.S."/>
            <person name="Vieira J."/>
            <person name="Vieira C.P."/>
            <person name="Kapun M."/>
            <person name="Flatt T."/>
            <person name="Gonzalez J."/>
            <person name="Staubach F."/>
            <person name="Obbard D.J."/>
        </authorList>
    </citation>
    <scope>NUCLEOTIDE SEQUENCE</scope>
    <source>
        <strain evidence="2">DrosEU28 Tomelloso 2015</strain>
    </source>
</reference>
<keyword evidence="1" id="KW-1133">Transmembrane helix</keyword>
<evidence type="ECO:0000313" key="3">
    <source>
        <dbReference type="Proteomes" id="UP000289333"/>
    </source>
</evidence>
<evidence type="ECO:0000313" key="2">
    <source>
        <dbReference type="EMBL" id="ATY70260.1"/>
    </source>
</evidence>
<dbReference type="GeneID" id="41701379"/>